<proteinExistence type="predicted"/>
<comment type="caution">
    <text evidence="1">The sequence shown here is derived from an EMBL/GenBank/DDBJ whole genome shotgun (WGS) entry which is preliminary data.</text>
</comment>
<dbReference type="EMBL" id="JBHSOJ010000016">
    <property type="protein sequence ID" value="MFC5631434.1"/>
    <property type="molecule type" value="Genomic_DNA"/>
</dbReference>
<organism evidence="1 2">
    <name type="scientific">Streptococcus caledonicus</name>
    <dbReference type="NCBI Taxonomy" id="2614158"/>
    <lineage>
        <taxon>Bacteria</taxon>
        <taxon>Bacillati</taxon>
        <taxon>Bacillota</taxon>
        <taxon>Bacilli</taxon>
        <taxon>Lactobacillales</taxon>
        <taxon>Streptococcaceae</taxon>
        <taxon>Streptococcus</taxon>
    </lineage>
</organism>
<dbReference type="RefSeq" id="WP_156806646.1">
    <property type="nucleotide sequence ID" value="NZ_JBHSOJ010000016.1"/>
</dbReference>
<evidence type="ECO:0000313" key="2">
    <source>
        <dbReference type="Proteomes" id="UP001596110"/>
    </source>
</evidence>
<sequence>MSQYDTIIAYLEKFGSAPYGDWHVSDSDKKIQTFPFINYNPIVNSFIKDFYQ</sequence>
<protein>
    <submittedName>
        <fullName evidence="1">Uncharacterized protein</fullName>
    </submittedName>
</protein>
<keyword evidence="2" id="KW-1185">Reference proteome</keyword>
<gene>
    <name evidence="1" type="ORF">ACFPQ3_07565</name>
</gene>
<accession>A0ABW0UGJ4</accession>
<name>A0ABW0UGJ4_9STRE</name>
<reference evidence="2" key="1">
    <citation type="journal article" date="2019" name="Int. J. Syst. Evol. Microbiol.">
        <title>The Global Catalogue of Microorganisms (GCM) 10K type strain sequencing project: providing services to taxonomists for standard genome sequencing and annotation.</title>
        <authorList>
            <consortium name="The Broad Institute Genomics Platform"/>
            <consortium name="The Broad Institute Genome Sequencing Center for Infectious Disease"/>
            <person name="Wu L."/>
            <person name="Ma J."/>
        </authorList>
    </citation>
    <scope>NUCLEOTIDE SEQUENCE [LARGE SCALE GENOMIC DNA]</scope>
    <source>
        <strain evidence="2">DT43</strain>
    </source>
</reference>
<dbReference type="Proteomes" id="UP001596110">
    <property type="component" value="Unassembled WGS sequence"/>
</dbReference>
<evidence type="ECO:0000313" key="1">
    <source>
        <dbReference type="EMBL" id="MFC5631434.1"/>
    </source>
</evidence>